<dbReference type="EMBL" id="CP109535">
    <property type="protein sequence ID" value="WTY96484.1"/>
    <property type="molecule type" value="Genomic_DNA"/>
</dbReference>
<evidence type="ECO:0000313" key="1">
    <source>
        <dbReference type="EMBL" id="WTY96484.1"/>
    </source>
</evidence>
<name>A0AAU3GTM1_9ACTN</name>
<reference evidence="1" key="1">
    <citation type="submission" date="2022-10" db="EMBL/GenBank/DDBJ databases">
        <title>The complete genomes of actinobacterial strains from the NBC collection.</title>
        <authorList>
            <person name="Joergensen T.S."/>
            <person name="Alvarez Arevalo M."/>
            <person name="Sterndorff E.B."/>
            <person name="Faurdal D."/>
            <person name="Vuksanovic O."/>
            <person name="Mourched A.-S."/>
            <person name="Charusanti P."/>
            <person name="Shaw S."/>
            <person name="Blin K."/>
            <person name="Weber T."/>
        </authorList>
    </citation>
    <scope>NUCLEOTIDE SEQUENCE</scope>
    <source>
        <strain evidence="1">NBC_01401</strain>
    </source>
</reference>
<dbReference type="NCBIfam" id="NF033482">
    <property type="entry name" value="RiPP_thiocil"/>
    <property type="match status" value="1"/>
</dbReference>
<dbReference type="InterPro" id="IPR049803">
    <property type="entry name" value="RiPP_thiocil-like"/>
</dbReference>
<gene>
    <name evidence="1" type="ORF">OG626_16990</name>
</gene>
<protein>
    <submittedName>
        <fullName evidence="1">Thiocillin family RiPP</fullName>
    </submittedName>
</protein>
<dbReference type="AlphaFoldDB" id="A0AAU3GTM1"/>
<organism evidence="1">
    <name type="scientific">Streptomyces sp. NBC_01401</name>
    <dbReference type="NCBI Taxonomy" id="2903854"/>
    <lineage>
        <taxon>Bacteria</taxon>
        <taxon>Bacillati</taxon>
        <taxon>Actinomycetota</taxon>
        <taxon>Actinomycetes</taxon>
        <taxon>Kitasatosporales</taxon>
        <taxon>Streptomycetaceae</taxon>
        <taxon>Streptomyces</taxon>
    </lineage>
</organism>
<sequence>MDNITTEDTFDLYALDGELAVEELPQGNALGSWFSAASASTASCPGSSAATVGSASTFG</sequence>
<proteinExistence type="predicted"/>
<accession>A0AAU3GTM1</accession>